<dbReference type="PANTHER" id="PTHR43806">
    <property type="entry name" value="PEPTIDASE S8"/>
    <property type="match status" value="1"/>
</dbReference>
<comment type="caution">
    <text evidence="11">The sequence shown here is derived from an EMBL/GenBank/DDBJ whole genome shotgun (WGS) entry which is preliminary data.</text>
</comment>
<keyword evidence="4 6" id="KW-0378">Hydrolase</keyword>
<dbReference type="Pfam" id="PF00082">
    <property type="entry name" value="Peptidase_S8"/>
    <property type="match status" value="1"/>
</dbReference>
<dbReference type="InterPro" id="IPR050131">
    <property type="entry name" value="Peptidase_S8_subtilisin-like"/>
</dbReference>
<dbReference type="InterPro" id="IPR010259">
    <property type="entry name" value="S8pro/Inhibitor_I9"/>
</dbReference>
<dbReference type="PROSITE" id="PS51892">
    <property type="entry name" value="SUBTILASE"/>
    <property type="match status" value="1"/>
</dbReference>
<gene>
    <name evidence="11" type="primary">ALP1_2</name>
    <name evidence="11" type="ORF">TWF694_005031</name>
</gene>
<name>A0AAV9WUJ1_9PEZI</name>
<dbReference type="InterPro" id="IPR015500">
    <property type="entry name" value="Peptidase_S8_subtilisin-rel"/>
</dbReference>
<dbReference type="Pfam" id="PF05922">
    <property type="entry name" value="Inhibitor_I9"/>
    <property type="match status" value="1"/>
</dbReference>
<keyword evidence="5 6" id="KW-0720">Serine protease</keyword>
<evidence type="ECO:0000259" key="9">
    <source>
        <dbReference type="Pfam" id="PF00082"/>
    </source>
</evidence>
<keyword evidence="12" id="KW-1185">Reference proteome</keyword>
<evidence type="ECO:0000256" key="2">
    <source>
        <dbReference type="ARBA" id="ARBA00022670"/>
    </source>
</evidence>
<evidence type="ECO:0000313" key="12">
    <source>
        <dbReference type="Proteomes" id="UP001365542"/>
    </source>
</evidence>
<dbReference type="EMBL" id="JAVHJO010000016">
    <property type="protein sequence ID" value="KAK6526445.1"/>
    <property type="molecule type" value="Genomic_DNA"/>
</dbReference>
<accession>A0AAV9WUJ1</accession>
<comment type="similarity">
    <text evidence="1 6 7">Belongs to the peptidase S8 family.</text>
</comment>
<feature type="active site" description="Charge relay system" evidence="6">
    <location>
        <position position="370"/>
    </location>
</feature>
<dbReference type="InterPro" id="IPR023827">
    <property type="entry name" value="Peptidase_S8_Asp-AS"/>
</dbReference>
<dbReference type="PROSITE" id="PS00138">
    <property type="entry name" value="SUBTILASE_SER"/>
    <property type="match status" value="1"/>
</dbReference>
<dbReference type="InterPro" id="IPR037045">
    <property type="entry name" value="S8pro/Inhibitor_I9_sf"/>
</dbReference>
<keyword evidence="3 8" id="KW-0732">Signal</keyword>
<dbReference type="SUPFAM" id="SSF54897">
    <property type="entry name" value="Protease propeptides/inhibitors"/>
    <property type="match status" value="1"/>
</dbReference>
<organism evidence="11 12">
    <name type="scientific">Orbilia ellipsospora</name>
    <dbReference type="NCBI Taxonomy" id="2528407"/>
    <lineage>
        <taxon>Eukaryota</taxon>
        <taxon>Fungi</taxon>
        <taxon>Dikarya</taxon>
        <taxon>Ascomycota</taxon>
        <taxon>Pezizomycotina</taxon>
        <taxon>Orbiliomycetes</taxon>
        <taxon>Orbiliales</taxon>
        <taxon>Orbiliaceae</taxon>
        <taxon>Orbilia</taxon>
    </lineage>
</organism>
<dbReference type="PROSITE" id="PS00136">
    <property type="entry name" value="SUBTILASE_ASP"/>
    <property type="match status" value="1"/>
</dbReference>
<dbReference type="FunFam" id="3.40.50.200:FF:000007">
    <property type="entry name" value="Subtilisin-like serine protease"/>
    <property type="match status" value="1"/>
</dbReference>
<evidence type="ECO:0000259" key="10">
    <source>
        <dbReference type="Pfam" id="PF05922"/>
    </source>
</evidence>
<dbReference type="Gene3D" id="3.30.70.80">
    <property type="entry name" value="Peptidase S8 propeptide/proteinase inhibitor I9"/>
    <property type="match status" value="1"/>
</dbReference>
<dbReference type="InterPro" id="IPR023828">
    <property type="entry name" value="Peptidase_S8_Ser-AS"/>
</dbReference>
<dbReference type="InterPro" id="IPR022398">
    <property type="entry name" value="Peptidase_S8_His-AS"/>
</dbReference>
<dbReference type="Gene3D" id="3.40.50.200">
    <property type="entry name" value="Peptidase S8/S53 domain"/>
    <property type="match status" value="1"/>
</dbReference>
<feature type="active site" description="Charge relay system" evidence="6">
    <location>
        <position position="175"/>
    </location>
</feature>
<reference evidence="11 12" key="1">
    <citation type="submission" date="2019-10" db="EMBL/GenBank/DDBJ databases">
        <authorList>
            <person name="Palmer J.M."/>
        </authorList>
    </citation>
    <scope>NUCLEOTIDE SEQUENCE [LARGE SCALE GENOMIC DNA]</scope>
    <source>
        <strain evidence="11 12">TWF694</strain>
    </source>
</reference>
<feature type="active site" description="Charge relay system" evidence="6">
    <location>
        <position position="209"/>
    </location>
</feature>
<dbReference type="PROSITE" id="PS00137">
    <property type="entry name" value="SUBTILASE_HIS"/>
    <property type="match status" value="1"/>
</dbReference>
<evidence type="ECO:0000256" key="4">
    <source>
        <dbReference type="ARBA" id="ARBA00022801"/>
    </source>
</evidence>
<dbReference type="InterPro" id="IPR034193">
    <property type="entry name" value="PCSK9_ProteinaseK-like"/>
</dbReference>
<dbReference type="CDD" id="cd04077">
    <property type="entry name" value="Peptidases_S8_PCSK9_ProteinaseK_like"/>
    <property type="match status" value="1"/>
</dbReference>
<evidence type="ECO:0000256" key="8">
    <source>
        <dbReference type="SAM" id="SignalP"/>
    </source>
</evidence>
<evidence type="ECO:0000256" key="3">
    <source>
        <dbReference type="ARBA" id="ARBA00022729"/>
    </source>
</evidence>
<sequence>MRFSVEVLFFGSLISFIAAASLEQSQSPGKNVSKEYIIVLKDHLSTNQLLNHTEWTREVHARVLRKREELKQAGGRTSVGLKKIFNTHRFKAYAGSFDTETLNEIEKNENVDYVEEAKSIRLTGMQNDPTNSWSLSTISHRVNKGQNSQDDAATFKGSYRYDSSAGEGTYAYVIDSGVNVAHNDFEGRAECGYNALHPESSSHNDTVGHGTHVAGIIASKSYGVAKKAKVISVKVIDRVEYKRNTASDLLDGINWAANDISKKNRSDIAVINLSMAVDYSRAINDALNNAYKLGILSIVAAGNLNVDVEKENMSPAMASKAFVVGATAANNTAWVNSNYGKMVDIMAPGVQIKSLGIANNDATAVNSGTSMAAPHVAGLVCYLRRLEGPKGPEQVTARLLQLAQRGVLDEKSLKGSPNVLAFNGSEL</sequence>
<dbReference type="PRINTS" id="PR00723">
    <property type="entry name" value="SUBTILISIN"/>
</dbReference>
<feature type="domain" description="Peptidase S8/S53" evidence="9">
    <location>
        <begin position="168"/>
        <end position="404"/>
    </location>
</feature>
<protein>
    <submittedName>
        <fullName evidence="11">Basic amino-acid permease</fullName>
    </submittedName>
</protein>
<dbReference type="AlphaFoldDB" id="A0AAV9WUJ1"/>
<feature type="chain" id="PRO_5043990267" evidence="8">
    <location>
        <begin position="20"/>
        <end position="427"/>
    </location>
</feature>
<dbReference type="GO" id="GO:0004252">
    <property type="term" value="F:serine-type endopeptidase activity"/>
    <property type="evidence" value="ECO:0007669"/>
    <property type="project" value="UniProtKB-UniRule"/>
</dbReference>
<evidence type="ECO:0000256" key="1">
    <source>
        <dbReference type="ARBA" id="ARBA00011073"/>
    </source>
</evidence>
<keyword evidence="2 6" id="KW-0645">Protease</keyword>
<dbReference type="Proteomes" id="UP001365542">
    <property type="component" value="Unassembled WGS sequence"/>
</dbReference>
<feature type="signal peptide" evidence="8">
    <location>
        <begin position="1"/>
        <end position="19"/>
    </location>
</feature>
<proteinExistence type="inferred from homology"/>
<evidence type="ECO:0000256" key="7">
    <source>
        <dbReference type="RuleBase" id="RU003355"/>
    </source>
</evidence>
<dbReference type="SUPFAM" id="SSF52743">
    <property type="entry name" value="Subtilisin-like"/>
    <property type="match status" value="1"/>
</dbReference>
<evidence type="ECO:0000256" key="6">
    <source>
        <dbReference type="PROSITE-ProRule" id="PRU01240"/>
    </source>
</evidence>
<evidence type="ECO:0000313" key="11">
    <source>
        <dbReference type="EMBL" id="KAK6526445.1"/>
    </source>
</evidence>
<feature type="domain" description="Inhibitor I9" evidence="10">
    <location>
        <begin position="36"/>
        <end position="122"/>
    </location>
</feature>
<dbReference type="PANTHER" id="PTHR43806:SF11">
    <property type="entry name" value="CEREVISIN-RELATED"/>
    <property type="match status" value="1"/>
</dbReference>
<dbReference type="GO" id="GO:0006508">
    <property type="term" value="P:proteolysis"/>
    <property type="evidence" value="ECO:0007669"/>
    <property type="project" value="UniProtKB-KW"/>
</dbReference>
<evidence type="ECO:0000256" key="5">
    <source>
        <dbReference type="ARBA" id="ARBA00022825"/>
    </source>
</evidence>
<dbReference type="InterPro" id="IPR036852">
    <property type="entry name" value="Peptidase_S8/S53_dom_sf"/>
</dbReference>
<dbReference type="InterPro" id="IPR000209">
    <property type="entry name" value="Peptidase_S8/S53_dom"/>
</dbReference>